<organism evidence="9 10">
    <name type="scientific">Ideonella dechloratans</name>
    <dbReference type="NCBI Taxonomy" id="36863"/>
    <lineage>
        <taxon>Bacteria</taxon>
        <taxon>Pseudomonadati</taxon>
        <taxon>Pseudomonadota</taxon>
        <taxon>Betaproteobacteria</taxon>
        <taxon>Burkholderiales</taxon>
        <taxon>Sphaerotilaceae</taxon>
        <taxon>Ideonella</taxon>
    </lineage>
</organism>
<keyword evidence="6" id="KW-1133">Transmembrane helix</keyword>
<evidence type="ECO:0000313" key="10">
    <source>
        <dbReference type="Proteomes" id="UP000430120"/>
    </source>
</evidence>
<dbReference type="FunFam" id="1.10.287.950:FF:000001">
    <property type="entry name" value="Methyl-accepting chemotaxis sensory transducer"/>
    <property type="match status" value="1"/>
</dbReference>
<dbReference type="OrthoDB" id="5441488at2"/>
<feature type="transmembrane region" description="Helical" evidence="6">
    <location>
        <begin position="24"/>
        <end position="47"/>
    </location>
</feature>
<accession>A0A643F6X8</accession>
<feature type="domain" description="HAMP" evidence="8">
    <location>
        <begin position="224"/>
        <end position="276"/>
    </location>
</feature>
<dbReference type="Pfam" id="PF00672">
    <property type="entry name" value="HAMP"/>
    <property type="match status" value="1"/>
</dbReference>
<dbReference type="InterPro" id="IPR004090">
    <property type="entry name" value="Chemotax_Me-accpt_rcpt"/>
</dbReference>
<evidence type="ECO:0000256" key="1">
    <source>
        <dbReference type="ARBA" id="ARBA00004370"/>
    </source>
</evidence>
<dbReference type="SUPFAM" id="SSF58104">
    <property type="entry name" value="Methyl-accepting chemotaxis protein (MCP) signaling domain"/>
    <property type="match status" value="1"/>
</dbReference>
<dbReference type="Pfam" id="PF00015">
    <property type="entry name" value="MCPsignal"/>
    <property type="match status" value="1"/>
</dbReference>
<keyword evidence="2" id="KW-0488">Methylation</keyword>
<evidence type="ECO:0000256" key="5">
    <source>
        <dbReference type="SAM" id="Coils"/>
    </source>
</evidence>
<reference evidence="9 10" key="1">
    <citation type="submission" date="2019-09" db="EMBL/GenBank/DDBJ databases">
        <title>Draft genome sequences of 48 bacterial type strains from the CCUG.</title>
        <authorList>
            <person name="Tunovic T."/>
            <person name="Pineiro-Iglesias B."/>
            <person name="Unosson C."/>
            <person name="Inganas E."/>
            <person name="Ohlen M."/>
            <person name="Cardew S."/>
            <person name="Jensie-Markopoulos S."/>
            <person name="Salva-Serra F."/>
            <person name="Jaen-Luchoro D."/>
            <person name="Karlsson R."/>
            <person name="Svensson-Stadler L."/>
            <person name="Chun J."/>
            <person name="Moore E."/>
        </authorList>
    </citation>
    <scope>NUCLEOTIDE SEQUENCE [LARGE SCALE GENOMIC DNA]</scope>
    <source>
        <strain evidence="9 10">CCUG 30977</strain>
    </source>
</reference>
<keyword evidence="10" id="KW-1185">Reference proteome</keyword>
<dbReference type="Gene3D" id="1.10.287.950">
    <property type="entry name" value="Methyl-accepting chemotaxis protein"/>
    <property type="match status" value="1"/>
</dbReference>
<feature type="transmembrane region" description="Helical" evidence="6">
    <location>
        <begin position="204"/>
        <end position="223"/>
    </location>
</feature>
<dbReference type="InterPro" id="IPR047347">
    <property type="entry name" value="YvaQ-like_sensor"/>
</dbReference>
<dbReference type="PROSITE" id="PS50111">
    <property type="entry name" value="CHEMOTAXIS_TRANSDUC_2"/>
    <property type="match status" value="1"/>
</dbReference>
<dbReference type="PANTHER" id="PTHR43531">
    <property type="entry name" value="PROTEIN ICFG"/>
    <property type="match status" value="1"/>
</dbReference>
<evidence type="ECO:0000256" key="3">
    <source>
        <dbReference type="ARBA" id="ARBA00029447"/>
    </source>
</evidence>
<gene>
    <name evidence="9" type="ORF">F7Q92_19990</name>
</gene>
<keyword evidence="6" id="KW-0812">Transmembrane</keyword>
<evidence type="ECO:0000256" key="6">
    <source>
        <dbReference type="SAM" id="Phobius"/>
    </source>
</evidence>
<evidence type="ECO:0000256" key="4">
    <source>
        <dbReference type="PROSITE-ProRule" id="PRU00284"/>
    </source>
</evidence>
<dbReference type="GO" id="GO:0007165">
    <property type="term" value="P:signal transduction"/>
    <property type="evidence" value="ECO:0007669"/>
    <property type="project" value="UniProtKB-KW"/>
</dbReference>
<dbReference type="InterPro" id="IPR024478">
    <property type="entry name" value="HlyB_4HB_MCP"/>
</dbReference>
<dbReference type="InterPro" id="IPR003660">
    <property type="entry name" value="HAMP_dom"/>
</dbReference>
<feature type="domain" description="Methyl-accepting transducer" evidence="7">
    <location>
        <begin position="281"/>
        <end position="510"/>
    </location>
</feature>
<evidence type="ECO:0000313" key="9">
    <source>
        <dbReference type="EMBL" id="KAB0574029.1"/>
    </source>
</evidence>
<dbReference type="GO" id="GO:0004888">
    <property type="term" value="F:transmembrane signaling receptor activity"/>
    <property type="evidence" value="ECO:0007669"/>
    <property type="project" value="InterPro"/>
</dbReference>
<evidence type="ECO:0000259" key="8">
    <source>
        <dbReference type="PROSITE" id="PS50885"/>
    </source>
</evidence>
<keyword evidence="6" id="KW-0472">Membrane</keyword>
<dbReference type="AlphaFoldDB" id="A0A643F6X8"/>
<dbReference type="GO" id="GO:0006935">
    <property type="term" value="P:chemotaxis"/>
    <property type="evidence" value="ECO:0007669"/>
    <property type="project" value="InterPro"/>
</dbReference>
<dbReference type="Proteomes" id="UP000430120">
    <property type="component" value="Unassembled WGS sequence"/>
</dbReference>
<dbReference type="CDD" id="cd11386">
    <property type="entry name" value="MCP_signal"/>
    <property type="match status" value="1"/>
</dbReference>
<dbReference type="SMART" id="SM00283">
    <property type="entry name" value="MA"/>
    <property type="match status" value="1"/>
</dbReference>
<dbReference type="PRINTS" id="PR00260">
    <property type="entry name" value="CHEMTRNSDUCR"/>
</dbReference>
<evidence type="ECO:0000259" key="7">
    <source>
        <dbReference type="PROSITE" id="PS50111"/>
    </source>
</evidence>
<protein>
    <submittedName>
        <fullName evidence="9">HAMP domain-containing protein</fullName>
    </submittedName>
</protein>
<dbReference type="SMART" id="SM00304">
    <property type="entry name" value="HAMP"/>
    <property type="match status" value="1"/>
</dbReference>
<dbReference type="CDD" id="cd19411">
    <property type="entry name" value="MCP2201-like_sensor"/>
    <property type="match status" value="1"/>
</dbReference>
<evidence type="ECO:0000256" key="2">
    <source>
        <dbReference type="ARBA" id="ARBA00022481"/>
    </source>
</evidence>
<feature type="coiled-coil region" evidence="5">
    <location>
        <begin position="481"/>
        <end position="519"/>
    </location>
</feature>
<comment type="subcellular location">
    <subcellularLocation>
        <location evidence="1">Membrane</location>
    </subcellularLocation>
</comment>
<sequence length="530" mass="55952">MPSKESEMREQRQHGLGRSVGVRLGWGFAGVLGLMVLVVGAAVLRFAQVGEGVAQLTQHDWRSAEAAALLDATTRSNTRRTMELFFVTNPQDEAVLHQKIRENRALVDQALAELDTLLTDPAQRRSLAEIQAARAAYVRSFTQVSTLLKDGQRSQAEALLRQETLPAIDALQVPVRALAAQVREQVAREGQALRDALAAERLRVLAGGVAALCVGLGMAIWLARGITRPLGRAVAVAEAVAQGDLSVRVGDRPADETGRVLGALEGMTQDLAQVVRSVRESCDQVARGADEMAGGTTDLSQRTEEQAASLQQTAASLEELSGSVHQNADVTRHAAEQAQAAREAVESGAVAVEEVVGTMQEVSAANRQIGEIVALVDGIAFQTNLLALNAAVEAARAGESGRGFAVVAGEVRALAHRSADAARQVQAVVAGSLAQVERGARQAGEAGQAMQTMVARVQRVTELLGEISQAASQQSDGVGQINQAVAQLDMVTQQNAALVEQSAAASEQLRLQADRLREAVQVFRLSPAAA</sequence>
<keyword evidence="5" id="KW-0175">Coiled coil</keyword>
<name>A0A643F6X8_IDEDE</name>
<dbReference type="PANTHER" id="PTHR43531:SF14">
    <property type="entry name" value="METHYL-ACCEPTING CHEMOTAXIS PROTEIN I-RELATED"/>
    <property type="match status" value="1"/>
</dbReference>
<dbReference type="GO" id="GO:0005886">
    <property type="term" value="C:plasma membrane"/>
    <property type="evidence" value="ECO:0007669"/>
    <property type="project" value="TreeGrafter"/>
</dbReference>
<comment type="caution">
    <text evidence="9">The sequence shown here is derived from an EMBL/GenBank/DDBJ whole genome shotgun (WGS) entry which is preliminary data.</text>
</comment>
<dbReference type="Pfam" id="PF12729">
    <property type="entry name" value="4HB_MCP_1"/>
    <property type="match status" value="1"/>
</dbReference>
<comment type="similarity">
    <text evidence="3">Belongs to the methyl-accepting chemotaxis (MCP) protein family.</text>
</comment>
<dbReference type="PROSITE" id="PS50885">
    <property type="entry name" value="HAMP"/>
    <property type="match status" value="1"/>
</dbReference>
<keyword evidence="4" id="KW-0807">Transducer</keyword>
<dbReference type="EMBL" id="VZPB01000081">
    <property type="protein sequence ID" value="KAB0574029.1"/>
    <property type="molecule type" value="Genomic_DNA"/>
</dbReference>
<dbReference type="InterPro" id="IPR004089">
    <property type="entry name" value="MCPsignal_dom"/>
</dbReference>
<proteinExistence type="inferred from homology"/>
<dbReference type="InterPro" id="IPR051310">
    <property type="entry name" value="MCP_chemotaxis"/>
</dbReference>